<dbReference type="InterPro" id="IPR027408">
    <property type="entry name" value="PNPase/RNase_PH_dom_sf"/>
</dbReference>
<dbReference type="GeneID" id="63919164"/>
<dbReference type="GO" id="GO:0071028">
    <property type="term" value="P:nuclear mRNA surveillance"/>
    <property type="evidence" value="ECO:0007669"/>
    <property type="project" value="TreeGrafter"/>
</dbReference>
<dbReference type="SUPFAM" id="SSF54211">
    <property type="entry name" value="Ribosomal protein S5 domain 2-like"/>
    <property type="match status" value="1"/>
</dbReference>
<evidence type="ECO:0000256" key="7">
    <source>
        <dbReference type="ARBA" id="ARBA00022835"/>
    </source>
</evidence>
<dbReference type="PANTHER" id="PTHR11097:SF14">
    <property type="entry name" value="EXOSOME COMPLEX COMPONENT RRP45"/>
    <property type="match status" value="1"/>
</dbReference>
<evidence type="ECO:0000313" key="13">
    <source>
        <dbReference type="EMBL" id="KEQ66514.1"/>
    </source>
</evidence>
<feature type="domain" description="Exoribonuclease phosphorolytic" evidence="12">
    <location>
        <begin position="192"/>
        <end position="257"/>
    </location>
</feature>
<dbReference type="GO" id="GO:0000467">
    <property type="term" value="P:exonucleolytic trimming to generate mature 3'-end of 5.8S rRNA from tricistronic rRNA transcript (SSU-rRNA, 5.8S rRNA, LSU-rRNA)"/>
    <property type="evidence" value="ECO:0007669"/>
    <property type="project" value="EnsemblFungi"/>
</dbReference>
<dbReference type="GO" id="GO:0034473">
    <property type="term" value="P:U1 snRNA 3'-end processing"/>
    <property type="evidence" value="ECO:0007669"/>
    <property type="project" value="EnsemblFungi"/>
</dbReference>
<evidence type="ECO:0000256" key="9">
    <source>
        <dbReference type="ARBA" id="ARBA00023242"/>
    </source>
</evidence>
<dbReference type="InterPro" id="IPR001247">
    <property type="entry name" value="ExoRNase_PH_dom1"/>
</dbReference>
<keyword evidence="5" id="KW-0963">Cytoplasm</keyword>
<accession>A0A074W4N6</accession>
<evidence type="ECO:0000256" key="5">
    <source>
        <dbReference type="ARBA" id="ARBA00022490"/>
    </source>
</evidence>
<evidence type="ECO:0000259" key="11">
    <source>
        <dbReference type="Pfam" id="PF01138"/>
    </source>
</evidence>
<evidence type="ECO:0000256" key="10">
    <source>
        <dbReference type="ARBA" id="ARBA00077933"/>
    </source>
</evidence>
<dbReference type="GO" id="GO:0016075">
    <property type="term" value="P:rRNA catabolic process"/>
    <property type="evidence" value="ECO:0007669"/>
    <property type="project" value="TreeGrafter"/>
</dbReference>
<dbReference type="CDD" id="cd11368">
    <property type="entry name" value="RNase_PH_RRP45"/>
    <property type="match status" value="1"/>
</dbReference>
<dbReference type="GO" id="GO:0000176">
    <property type="term" value="C:nuclear exosome (RNase complex)"/>
    <property type="evidence" value="ECO:0007669"/>
    <property type="project" value="EnsemblFungi"/>
</dbReference>
<dbReference type="Pfam" id="PF01138">
    <property type="entry name" value="RNase_PH"/>
    <property type="match status" value="1"/>
</dbReference>
<evidence type="ECO:0000256" key="6">
    <source>
        <dbReference type="ARBA" id="ARBA00022552"/>
    </source>
</evidence>
<dbReference type="GO" id="GO:0035925">
    <property type="term" value="F:mRNA 3'-UTR AU-rich region binding"/>
    <property type="evidence" value="ECO:0007669"/>
    <property type="project" value="TreeGrafter"/>
</dbReference>
<keyword evidence="8" id="KW-0694">RNA-binding</keyword>
<dbReference type="AlphaFoldDB" id="A0A074W4N6"/>
<proteinExistence type="inferred from homology"/>
<reference evidence="13 14" key="1">
    <citation type="journal article" date="2014" name="BMC Genomics">
        <title>Genome sequencing of four Aureobasidium pullulans varieties: biotechnological potential, stress tolerance, and description of new species.</title>
        <authorList>
            <person name="Gostin Ar C."/>
            <person name="Ohm R.A."/>
            <person name="Kogej T."/>
            <person name="Sonjak S."/>
            <person name="Turk M."/>
            <person name="Zajc J."/>
            <person name="Zalar P."/>
            <person name="Grube M."/>
            <person name="Sun H."/>
            <person name="Han J."/>
            <person name="Sharma A."/>
            <person name="Chiniquy J."/>
            <person name="Ngan C.Y."/>
            <person name="Lipzen A."/>
            <person name="Barry K."/>
            <person name="Grigoriev I.V."/>
            <person name="Gunde-Cimerman N."/>
        </authorList>
    </citation>
    <scope>NUCLEOTIDE SEQUENCE [LARGE SCALE GENOMIC DNA]</scope>
    <source>
        <strain evidence="13 14">CBS 110374</strain>
    </source>
</reference>
<evidence type="ECO:0000256" key="1">
    <source>
        <dbReference type="ARBA" id="ARBA00004496"/>
    </source>
</evidence>
<evidence type="ECO:0000259" key="12">
    <source>
        <dbReference type="Pfam" id="PF03725"/>
    </source>
</evidence>
<name>A0A074W4N6_AURM1</name>
<dbReference type="RefSeq" id="XP_040883537.1">
    <property type="nucleotide sequence ID" value="XM_041025791.1"/>
</dbReference>
<gene>
    <name evidence="13" type="ORF">M437DRAFT_72080</name>
</gene>
<evidence type="ECO:0000256" key="8">
    <source>
        <dbReference type="ARBA" id="ARBA00022884"/>
    </source>
</evidence>
<keyword evidence="14" id="KW-1185">Reference proteome</keyword>
<evidence type="ECO:0000313" key="14">
    <source>
        <dbReference type="Proteomes" id="UP000030672"/>
    </source>
</evidence>
<dbReference type="SUPFAM" id="SSF55666">
    <property type="entry name" value="Ribonuclease PH domain 2-like"/>
    <property type="match status" value="1"/>
</dbReference>
<evidence type="ECO:0000256" key="3">
    <source>
        <dbReference type="ARBA" id="ARBA00006678"/>
    </source>
</evidence>
<dbReference type="GO" id="GO:0034476">
    <property type="term" value="P:U5 snRNA 3'-end processing"/>
    <property type="evidence" value="ECO:0007669"/>
    <property type="project" value="EnsemblFungi"/>
</dbReference>
<sequence>MPREVEPSLNERQFIRDALFESIRLDGRQLDQYRNLELEFGDVYGVADVRLGKTRVVVRVSAEVTTPFPDRKFDGVFTISTELSPMASPAFEVGRPNDAEVVLSRLLEKSIRRSGALDTESLCIIAGAKCFAVRADIHVLDHDGGLIDACCIALVAALQHFRRPEVEVHGEDVTVFDIREREPVKLAMQHHPFCVSFSFYHGGETVLLDANLAEESVRDGEMIVSMNRHGEVCQIAKYGGVPVDPLTTLNCSNVALEKVKVLHQFVQSKLDADEKKRDKGGLMAELNAANSRELANIPG</sequence>
<evidence type="ECO:0000256" key="2">
    <source>
        <dbReference type="ARBA" id="ARBA00004604"/>
    </source>
</evidence>
<dbReference type="GO" id="GO:0034475">
    <property type="term" value="P:U4 snRNA 3'-end processing"/>
    <property type="evidence" value="ECO:0007669"/>
    <property type="project" value="EnsemblFungi"/>
</dbReference>
<dbReference type="PANTHER" id="PTHR11097">
    <property type="entry name" value="EXOSOME COMPLEX EXONUCLEASE RIBOSOMAL RNA PROCESSING PROTEIN"/>
    <property type="match status" value="1"/>
</dbReference>
<dbReference type="GO" id="GO:0000177">
    <property type="term" value="C:cytoplasmic exosome (RNase complex)"/>
    <property type="evidence" value="ECO:0007669"/>
    <property type="project" value="EnsemblFungi"/>
</dbReference>
<comment type="similarity">
    <text evidence="3">Belongs to the RNase PH family.</text>
</comment>
<evidence type="ECO:0000256" key="4">
    <source>
        <dbReference type="ARBA" id="ARBA00019572"/>
    </source>
</evidence>
<dbReference type="InterPro" id="IPR033100">
    <property type="entry name" value="Rrp45"/>
</dbReference>
<keyword evidence="7" id="KW-0271">Exosome</keyword>
<dbReference type="Gene3D" id="3.30.230.70">
    <property type="entry name" value="GHMP Kinase, N-terminal domain"/>
    <property type="match status" value="1"/>
</dbReference>
<dbReference type="GO" id="GO:0071038">
    <property type="term" value="P:TRAMP-dependent tRNA surveillance pathway"/>
    <property type="evidence" value="ECO:0007669"/>
    <property type="project" value="EnsemblFungi"/>
</dbReference>
<dbReference type="InterPro" id="IPR050590">
    <property type="entry name" value="Exosome_comp_Rrp42_subfam"/>
</dbReference>
<dbReference type="Proteomes" id="UP000030672">
    <property type="component" value="Unassembled WGS sequence"/>
</dbReference>
<keyword evidence="6" id="KW-0698">rRNA processing</keyword>
<keyword evidence="9" id="KW-0539">Nucleus</keyword>
<dbReference type="EMBL" id="KL584825">
    <property type="protein sequence ID" value="KEQ66514.1"/>
    <property type="molecule type" value="Genomic_DNA"/>
</dbReference>
<dbReference type="HOGENOM" id="CLU_038194_0_0_1"/>
<dbReference type="FunFam" id="3.30.230.70:FF:000005">
    <property type="entry name" value="Exosome complex component RRP45"/>
    <property type="match status" value="1"/>
</dbReference>
<dbReference type="InterPro" id="IPR036345">
    <property type="entry name" value="ExoRNase_PH_dom2_sf"/>
</dbReference>
<dbReference type="GO" id="GO:0005730">
    <property type="term" value="C:nucleolus"/>
    <property type="evidence" value="ECO:0007669"/>
    <property type="project" value="UniProtKB-SubCell"/>
</dbReference>
<comment type="subcellular location">
    <subcellularLocation>
        <location evidence="1">Cytoplasm</location>
    </subcellularLocation>
    <subcellularLocation>
        <location evidence="2">Nucleus</location>
        <location evidence="2">Nucleolus</location>
    </subcellularLocation>
</comment>
<organism evidence="13 14">
    <name type="scientific">Aureobasidium melanogenum (strain CBS 110374)</name>
    <name type="common">Aureobasidium pullulans var. melanogenum</name>
    <dbReference type="NCBI Taxonomy" id="1043003"/>
    <lineage>
        <taxon>Eukaryota</taxon>
        <taxon>Fungi</taxon>
        <taxon>Dikarya</taxon>
        <taxon>Ascomycota</taxon>
        <taxon>Pezizomycotina</taxon>
        <taxon>Dothideomycetes</taxon>
        <taxon>Dothideomycetidae</taxon>
        <taxon>Dothideales</taxon>
        <taxon>Saccotheciaceae</taxon>
        <taxon>Aureobasidium</taxon>
    </lineage>
</organism>
<dbReference type="InterPro" id="IPR015847">
    <property type="entry name" value="ExoRNase_PH_dom2"/>
</dbReference>
<feature type="domain" description="Exoribonuclease phosphorolytic" evidence="11">
    <location>
        <begin position="32"/>
        <end position="164"/>
    </location>
</feature>
<dbReference type="GO" id="GO:0071035">
    <property type="term" value="P:nuclear polyadenylation-dependent rRNA catabolic process"/>
    <property type="evidence" value="ECO:0007669"/>
    <property type="project" value="EnsemblFungi"/>
</dbReference>
<protein>
    <recommendedName>
        <fullName evidence="4">Exosome complex component RRP45</fullName>
    </recommendedName>
    <alternativeName>
        <fullName evidence="10">Ribosomal RNA-processing protein 45</fullName>
    </alternativeName>
</protein>
<dbReference type="STRING" id="1043003.A0A074W4N6"/>
<dbReference type="InterPro" id="IPR020568">
    <property type="entry name" value="Ribosomal_Su5_D2-typ_SF"/>
</dbReference>
<dbReference type="Pfam" id="PF03725">
    <property type="entry name" value="RNase_PH_C"/>
    <property type="match status" value="1"/>
</dbReference>